<dbReference type="Gene3D" id="2.90.10.30">
    <property type="match status" value="1"/>
</dbReference>
<gene>
    <name evidence="2" type="ORF">ICL07_20340</name>
</gene>
<feature type="domain" description="Bulb-type lectin" evidence="1">
    <location>
        <begin position="1"/>
        <end position="110"/>
    </location>
</feature>
<dbReference type="InterPro" id="IPR036426">
    <property type="entry name" value="Bulb-type_lectin_dom_sf"/>
</dbReference>
<dbReference type="SUPFAM" id="SSF51110">
    <property type="entry name" value="alpha-D-mannose-specific plant lectins"/>
    <property type="match status" value="1"/>
</dbReference>
<protein>
    <recommendedName>
        <fullName evidence="1">Bulb-type lectin domain-containing protein</fullName>
    </recommendedName>
</protein>
<evidence type="ECO:0000259" key="1">
    <source>
        <dbReference type="PROSITE" id="PS50927"/>
    </source>
</evidence>
<dbReference type="CDD" id="cd00028">
    <property type="entry name" value="B_lectin"/>
    <property type="match status" value="1"/>
</dbReference>
<dbReference type="Gene3D" id="2.90.10.10">
    <property type="entry name" value="Bulb-type lectin domain"/>
    <property type="match status" value="1"/>
</dbReference>
<accession>A0ABR7TQK4</accession>
<proteinExistence type="predicted"/>
<evidence type="ECO:0000313" key="2">
    <source>
        <dbReference type="EMBL" id="MBC9932747.1"/>
    </source>
</evidence>
<sequence length="357" mass="40018">MDRLLPGQSLRVGDSLTSPNKQSTLILQADGNLVLYRAGNRARWATNTDGRQVEILEMQGDGNLVMYGPGRSYVWDTATDAHYGAWFILQDDGNLVVYDTDGRPLWSSDTWIRLHSVGFKPSVNGFHFSNNDFPDCPLFKLTQPIPFGKISIPIGNASKGVCGGMVFAARDLFENNMLPPATKESPCNDSLYRYLVDRLIASFNLPGGIATYMFLMNPELSDHETTASKIGITPRGRAWRMIKQEWPVIKNKLDNNQLVPLALILKKSLNPFDLGENHVVLVYGYELDGTFLSLNVYDPNFPDENNARISFSLARPENTTEVFRSHGSKRIWCFFQPSYSRSRPNFLTATGSLVADH</sequence>
<dbReference type="EMBL" id="JACVFC010000003">
    <property type="protein sequence ID" value="MBC9932747.1"/>
    <property type="molecule type" value="Genomic_DNA"/>
</dbReference>
<organism evidence="2 3">
    <name type="scientific">Chitinophaga qingshengii</name>
    <dbReference type="NCBI Taxonomy" id="1569794"/>
    <lineage>
        <taxon>Bacteria</taxon>
        <taxon>Pseudomonadati</taxon>
        <taxon>Bacteroidota</taxon>
        <taxon>Chitinophagia</taxon>
        <taxon>Chitinophagales</taxon>
        <taxon>Chitinophagaceae</taxon>
        <taxon>Chitinophaga</taxon>
    </lineage>
</organism>
<evidence type="ECO:0000313" key="3">
    <source>
        <dbReference type="Proteomes" id="UP000659124"/>
    </source>
</evidence>
<dbReference type="InterPro" id="IPR001480">
    <property type="entry name" value="Bulb-type_lectin_dom"/>
</dbReference>
<comment type="caution">
    <text evidence="2">The sequence shown here is derived from an EMBL/GenBank/DDBJ whole genome shotgun (WGS) entry which is preliminary data.</text>
</comment>
<reference evidence="2 3" key="1">
    <citation type="submission" date="2020-09" db="EMBL/GenBank/DDBJ databases">
        <title>Genome sequences of type strains of Chitinophaga qingshengii and Chitinophaga varians.</title>
        <authorList>
            <person name="Kittiwongwattana C."/>
        </authorList>
    </citation>
    <scope>NUCLEOTIDE SEQUENCE [LARGE SCALE GENOMIC DNA]</scope>
    <source>
        <strain evidence="2 3">JCM 30026</strain>
    </source>
</reference>
<name>A0ABR7TQK4_9BACT</name>
<dbReference type="Proteomes" id="UP000659124">
    <property type="component" value="Unassembled WGS sequence"/>
</dbReference>
<dbReference type="SMART" id="SM00108">
    <property type="entry name" value="B_lectin"/>
    <property type="match status" value="1"/>
</dbReference>
<keyword evidence="3" id="KW-1185">Reference proteome</keyword>
<dbReference type="PROSITE" id="PS50927">
    <property type="entry name" value="BULB_LECTIN"/>
    <property type="match status" value="1"/>
</dbReference>
<dbReference type="RefSeq" id="WP_188089885.1">
    <property type="nucleotide sequence ID" value="NZ_JACVFC010000003.1"/>
</dbReference>